<comment type="caution">
    <text evidence="9">The sequence shown here is derived from an EMBL/GenBank/DDBJ whole genome shotgun (WGS) entry which is preliminary data.</text>
</comment>
<dbReference type="Pfam" id="PF11951">
    <property type="entry name" value="Fungal_trans_2"/>
    <property type="match status" value="1"/>
</dbReference>
<evidence type="ECO:0000313" key="10">
    <source>
        <dbReference type="Proteomes" id="UP000760494"/>
    </source>
</evidence>
<dbReference type="Gene3D" id="4.10.240.10">
    <property type="entry name" value="Zn(2)-C6 fungal-type DNA-binding domain"/>
    <property type="match status" value="1"/>
</dbReference>
<accession>A0A9Q9RPP0</accession>
<dbReference type="AlphaFoldDB" id="A0A9Q9RPP0"/>
<evidence type="ECO:0000256" key="3">
    <source>
        <dbReference type="ARBA" id="ARBA00023015"/>
    </source>
</evidence>
<dbReference type="SUPFAM" id="SSF57701">
    <property type="entry name" value="Zn2/Cys6 DNA-binding domain"/>
    <property type="match status" value="1"/>
</dbReference>
<dbReference type="GO" id="GO:0003677">
    <property type="term" value="F:DNA binding"/>
    <property type="evidence" value="ECO:0007669"/>
    <property type="project" value="UniProtKB-KW"/>
</dbReference>
<keyword evidence="3" id="KW-0805">Transcription regulation</keyword>
<keyword evidence="5" id="KW-0804">Transcription</keyword>
<dbReference type="EMBL" id="CABFJX010000335">
    <property type="protein sequence ID" value="VTT72259.1"/>
    <property type="molecule type" value="Genomic_DNA"/>
</dbReference>
<feature type="compositionally biased region" description="Basic residues" evidence="7">
    <location>
        <begin position="708"/>
        <end position="723"/>
    </location>
</feature>
<gene>
    <name evidence="9" type="ORF">C2S_8494</name>
</gene>
<feature type="region of interest" description="Disordered" evidence="7">
    <location>
        <begin position="683"/>
        <end position="771"/>
    </location>
</feature>
<evidence type="ECO:0000256" key="1">
    <source>
        <dbReference type="ARBA" id="ARBA00022723"/>
    </source>
</evidence>
<evidence type="ECO:0000256" key="4">
    <source>
        <dbReference type="ARBA" id="ARBA00023125"/>
    </source>
</evidence>
<feature type="domain" description="Zn(2)-C6 fungal-type" evidence="8">
    <location>
        <begin position="44"/>
        <end position="72"/>
    </location>
</feature>
<dbReference type="PANTHER" id="PTHR36206:SF12">
    <property type="entry name" value="ASPERCRYPTIN BIOSYNTHESIS CLUSTER-SPECIFIC TRANSCRIPTION REGULATOR ATNN-RELATED"/>
    <property type="match status" value="1"/>
</dbReference>
<name>A0A9Q9RPP0_FUSFU</name>
<sequence>MATNHSPPLVSAGPLLVPVQLIPRRNARSKQRFYRLSKPKVRSGCLTCKTRRVKCDEGKPACAWCIRGDFVCDGYETQPTKHEVVLVPPAAQLVPVKFLPLAPSLLPGLDAFRYHVAPELSGSFYMDFCEGTILTGVHQDDSIRQLVLALGALTLAIADEARDTKQSIAQSKPSPLKVWGPNSVKNRNHAASLTHYLKGVQGLRERLKLDPAHVSVRTMTVMTILMALFEILQGNHRSVDSILKSVTALLNEHLAQQRSTEGSKDEITSVQHTFLCFSMMCQYSRQIISAIPIYMQINTVSATEPPVYGLDLPKSLLGRWRLFNSAMMAYIGQAHNVVTLKDTEVIKQFHQRGRILYKQALSWVEVIRAYLKSDLDEDHLHRLKLLEIHCVVSEIHLDCILVPCDLSYDRYEDTFKALLDDCTAWLKQQVRNGVPRHITLGEGILIPLSGIARLCRVHDVRMEALYLVQSVTWQEGAWDPQFIALGELGTVVMEERGREQSGFIPPSSRWLWVSNMDGENEGGDPHGLYVSRFLDENGQPLLRVIPYDNSWWDEVCDISGCKKDHATRSREVFQRLEGDRMTWYSPYVRGRQIRRVYNEYAKLFNSLDERDWYWINEICCAKVPRLDEKRYPIKWTTDRKSRYSALRLWRKHRAKKHPYPYHHPYHYPHPYPYPHPYADEVTKKEDTSLCRRQKKTTPSHNGAVKKGTSYRRRQKNATRKRRNYNGQIRIKRNWNEDEEETTELNQDADYQINYSSSSEPEGVDYGVSDSE</sequence>
<evidence type="ECO:0000256" key="2">
    <source>
        <dbReference type="ARBA" id="ARBA00022833"/>
    </source>
</evidence>
<dbReference type="PROSITE" id="PS50048">
    <property type="entry name" value="ZN2_CY6_FUNGAL_2"/>
    <property type="match status" value="1"/>
</dbReference>
<dbReference type="Pfam" id="PF00172">
    <property type="entry name" value="Zn_clus"/>
    <property type="match status" value="1"/>
</dbReference>
<dbReference type="Proteomes" id="UP000760494">
    <property type="component" value="Unassembled WGS sequence"/>
</dbReference>
<dbReference type="CDD" id="cd00067">
    <property type="entry name" value="GAL4"/>
    <property type="match status" value="1"/>
</dbReference>
<dbReference type="InterPro" id="IPR001138">
    <property type="entry name" value="Zn2Cys6_DnaBD"/>
</dbReference>
<dbReference type="PANTHER" id="PTHR36206">
    <property type="entry name" value="ASPERCRYPTIN BIOSYNTHESIS CLUSTER-SPECIFIC TRANSCRIPTION REGULATOR ATNN-RELATED"/>
    <property type="match status" value="1"/>
</dbReference>
<evidence type="ECO:0000259" key="8">
    <source>
        <dbReference type="PROSITE" id="PS50048"/>
    </source>
</evidence>
<keyword evidence="4" id="KW-0238">DNA-binding</keyword>
<evidence type="ECO:0000256" key="7">
    <source>
        <dbReference type="SAM" id="MobiDB-lite"/>
    </source>
</evidence>
<dbReference type="PROSITE" id="PS00463">
    <property type="entry name" value="ZN2_CY6_FUNGAL_1"/>
    <property type="match status" value="1"/>
</dbReference>
<keyword evidence="1" id="KW-0479">Metal-binding</keyword>
<evidence type="ECO:0000313" key="9">
    <source>
        <dbReference type="EMBL" id="VTT72259.1"/>
    </source>
</evidence>
<evidence type="ECO:0000256" key="5">
    <source>
        <dbReference type="ARBA" id="ARBA00023163"/>
    </source>
</evidence>
<dbReference type="GO" id="GO:0008270">
    <property type="term" value="F:zinc ion binding"/>
    <property type="evidence" value="ECO:0007669"/>
    <property type="project" value="InterPro"/>
</dbReference>
<dbReference type="InterPro" id="IPR036864">
    <property type="entry name" value="Zn2-C6_fun-type_DNA-bd_sf"/>
</dbReference>
<dbReference type="GO" id="GO:0000981">
    <property type="term" value="F:DNA-binding transcription factor activity, RNA polymerase II-specific"/>
    <property type="evidence" value="ECO:0007669"/>
    <property type="project" value="InterPro"/>
</dbReference>
<keyword evidence="2" id="KW-0862">Zinc</keyword>
<protein>
    <recommendedName>
        <fullName evidence="8">Zn(2)-C6 fungal-type domain-containing protein</fullName>
    </recommendedName>
</protein>
<dbReference type="InterPro" id="IPR052360">
    <property type="entry name" value="Transcr_Regulatory_Proteins"/>
</dbReference>
<dbReference type="SMART" id="SM00066">
    <property type="entry name" value="GAL4"/>
    <property type="match status" value="1"/>
</dbReference>
<dbReference type="InterPro" id="IPR021858">
    <property type="entry name" value="Fun_TF"/>
</dbReference>
<organism evidence="9 10">
    <name type="scientific">Fusarium fujikuroi</name>
    <name type="common">Bakanae and foot rot disease fungus</name>
    <name type="synonym">Gibberella fujikuroi</name>
    <dbReference type="NCBI Taxonomy" id="5127"/>
    <lineage>
        <taxon>Eukaryota</taxon>
        <taxon>Fungi</taxon>
        <taxon>Dikarya</taxon>
        <taxon>Ascomycota</taxon>
        <taxon>Pezizomycotina</taxon>
        <taxon>Sordariomycetes</taxon>
        <taxon>Hypocreomycetidae</taxon>
        <taxon>Hypocreales</taxon>
        <taxon>Nectriaceae</taxon>
        <taxon>Fusarium</taxon>
        <taxon>Fusarium fujikuroi species complex</taxon>
    </lineage>
</organism>
<evidence type="ECO:0000256" key="6">
    <source>
        <dbReference type="ARBA" id="ARBA00023242"/>
    </source>
</evidence>
<keyword evidence="6" id="KW-0539">Nucleus</keyword>
<reference evidence="9" key="1">
    <citation type="submission" date="2019-05" db="EMBL/GenBank/DDBJ databases">
        <authorList>
            <person name="Piombo E."/>
        </authorList>
    </citation>
    <scope>NUCLEOTIDE SEQUENCE</scope>
    <source>
        <strain evidence="9">C2S</strain>
    </source>
</reference>
<proteinExistence type="predicted"/>